<accession>A0AA40C8C8</accession>
<dbReference type="AlphaFoldDB" id="A0AA40C8C8"/>
<evidence type="ECO:0000313" key="3">
    <source>
        <dbReference type="Proteomes" id="UP001175000"/>
    </source>
</evidence>
<evidence type="ECO:0000313" key="2">
    <source>
        <dbReference type="EMBL" id="KAK0627968.1"/>
    </source>
</evidence>
<gene>
    <name evidence="2" type="ORF">B0T14DRAFT_513605</name>
</gene>
<evidence type="ECO:0008006" key="4">
    <source>
        <dbReference type="Google" id="ProtNLM"/>
    </source>
</evidence>
<organism evidence="2 3">
    <name type="scientific">Immersiella caudata</name>
    <dbReference type="NCBI Taxonomy" id="314043"/>
    <lineage>
        <taxon>Eukaryota</taxon>
        <taxon>Fungi</taxon>
        <taxon>Dikarya</taxon>
        <taxon>Ascomycota</taxon>
        <taxon>Pezizomycotina</taxon>
        <taxon>Sordariomycetes</taxon>
        <taxon>Sordariomycetidae</taxon>
        <taxon>Sordariales</taxon>
        <taxon>Lasiosphaeriaceae</taxon>
        <taxon>Immersiella</taxon>
    </lineage>
</organism>
<proteinExistence type="predicted"/>
<reference evidence="2" key="1">
    <citation type="submission" date="2023-06" db="EMBL/GenBank/DDBJ databases">
        <title>Genome-scale phylogeny and comparative genomics of the fungal order Sordariales.</title>
        <authorList>
            <consortium name="Lawrence Berkeley National Laboratory"/>
            <person name="Hensen N."/>
            <person name="Bonometti L."/>
            <person name="Westerberg I."/>
            <person name="Brannstrom I.O."/>
            <person name="Guillou S."/>
            <person name="Cros-Aarteil S."/>
            <person name="Calhoun S."/>
            <person name="Haridas S."/>
            <person name="Kuo A."/>
            <person name="Mondo S."/>
            <person name="Pangilinan J."/>
            <person name="Riley R."/>
            <person name="Labutti K."/>
            <person name="Andreopoulos B."/>
            <person name="Lipzen A."/>
            <person name="Chen C."/>
            <person name="Yanf M."/>
            <person name="Daum C."/>
            <person name="Ng V."/>
            <person name="Clum A."/>
            <person name="Steindorff A."/>
            <person name="Ohm R."/>
            <person name="Martin F."/>
            <person name="Silar P."/>
            <person name="Natvig D."/>
            <person name="Lalanne C."/>
            <person name="Gautier V."/>
            <person name="Ament-Velasquez S.L."/>
            <person name="Kruys A."/>
            <person name="Hutchinson M.I."/>
            <person name="Powell A.J."/>
            <person name="Barry K."/>
            <person name="Miller A.N."/>
            <person name="Grigoriev I.V."/>
            <person name="Debuchy R."/>
            <person name="Gladieux P."/>
            <person name="Thoren M.H."/>
            <person name="Johannesson H."/>
        </authorList>
    </citation>
    <scope>NUCLEOTIDE SEQUENCE</scope>
    <source>
        <strain evidence="2">CBS 606.72</strain>
    </source>
</reference>
<feature type="region of interest" description="Disordered" evidence="1">
    <location>
        <begin position="319"/>
        <end position="367"/>
    </location>
</feature>
<dbReference type="Proteomes" id="UP001175000">
    <property type="component" value="Unassembled WGS sequence"/>
</dbReference>
<protein>
    <recommendedName>
        <fullName evidence="4">F-box domain-containing protein</fullName>
    </recommendedName>
</protein>
<name>A0AA40C8C8_9PEZI</name>
<evidence type="ECO:0000256" key="1">
    <source>
        <dbReference type="SAM" id="MobiDB-lite"/>
    </source>
</evidence>
<feature type="compositionally biased region" description="Acidic residues" evidence="1">
    <location>
        <begin position="344"/>
        <end position="366"/>
    </location>
</feature>
<keyword evidence="3" id="KW-1185">Reference proteome</keyword>
<dbReference type="EMBL" id="JAULSU010000002">
    <property type="protein sequence ID" value="KAK0627968.1"/>
    <property type="molecule type" value="Genomic_DNA"/>
</dbReference>
<comment type="caution">
    <text evidence="2">The sequence shown here is derived from an EMBL/GenBank/DDBJ whole genome shotgun (WGS) entry which is preliminary data.</text>
</comment>
<sequence>MSFHSLSRELITRIYHFVTFPYGFTESQEKGHAHLACISREWQAVVEERLFHHITLRHQDEIADAARIITPSRAARVGELKVNIQLDAYTEEDRRRVETPEEEKRNSEVFTKAIKELFDVVKDWDRAFAHGVNLHLFVWSPSDFDRIGWDAQEEMAKRLGFSPMRRYERSALRLLVDAEVLPALERVGYLRIQEGTARGYEGRHTYRAIDPKTAGMLVQKCRRSLESVSLGLMDWPRGDVVERKRRRKALAKVLDELPPRLEDLTVVYWGTPPRDENFDAPNLLDEGDEEDALTASLRRCYTRSQMQRVYVSRTILGPEFYRPPTTADGGYYDPSDSEKGSNDGSDEEEEEEEEDEEEKEDNDEKYDEVWYRNNGHSDEDGRPCSELTDLNVDWPKVFPDGRWLYNRPDPDEPDKSPFEEWDYRYRDALASEGPSDVVMPTEVDPVLDDPAYTSKNRYRIAPDPEILNPLMKSMAKVIRRMPVLQFFEWSVASENPCHKMEYTPDTDNGGGELVFRGFGLYEDDGETLIETGEPLVDEDVVETFTELLAARKPEGEVTVEME</sequence>